<evidence type="ECO:0008006" key="5">
    <source>
        <dbReference type="Google" id="ProtNLM"/>
    </source>
</evidence>
<feature type="transmembrane region" description="Helical" evidence="2">
    <location>
        <begin position="331"/>
        <end position="356"/>
    </location>
</feature>
<proteinExistence type="predicted"/>
<organism evidence="3 4">
    <name type="scientific">[Myrmecia] bisecta</name>
    <dbReference type="NCBI Taxonomy" id="41462"/>
    <lineage>
        <taxon>Eukaryota</taxon>
        <taxon>Viridiplantae</taxon>
        <taxon>Chlorophyta</taxon>
        <taxon>core chlorophytes</taxon>
        <taxon>Trebouxiophyceae</taxon>
        <taxon>Trebouxiales</taxon>
        <taxon>Trebouxiaceae</taxon>
        <taxon>Myrmecia</taxon>
    </lineage>
</organism>
<evidence type="ECO:0000313" key="3">
    <source>
        <dbReference type="EMBL" id="KAK9824524.1"/>
    </source>
</evidence>
<dbReference type="PANTHER" id="PTHR35313:SF1">
    <property type="entry name" value="NO EXINE FORMATION 1"/>
    <property type="match status" value="1"/>
</dbReference>
<feature type="transmembrane region" description="Helical" evidence="2">
    <location>
        <begin position="1057"/>
        <end position="1075"/>
    </location>
</feature>
<feature type="transmembrane region" description="Helical" evidence="2">
    <location>
        <begin position="376"/>
        <end position="398"/>
    </location>
</feature>
<feature type="transmembrane region" description="Helical" evidence="2">
    <location>
        <begin position="20"/>
        <end position="50"/>
    </location>
</feature>
<feature type="transmembrane region" description="Helical" evidence="2">
    <location>
        <begin position="155"/>
        <end position="178"/>
    </location>
</feature>
<feature type="transmembrane region" description="Helical" evidence="2">
    <location>
        <begin position="735"/>
        <end position="755"/>
    </location>
</feature>
<feature type="transmembrane region" description="Helical" evidence="2">
    <location>
        <begin position="199"/>
        <end position="218"/>
    </location>
</feature>
<feature type="transmembrane region" description="Helical" evidence="2">
    <location>
        <begin position="410"/>
        <end position="432"/>
    </location>
</feature>
<feature type="transmembrane region" description="Helical" evidence="2">
    <location>
        <begin position="710"/>
        <end position="729"/>
    </location>
</feature>
<feature type="transmembrane region" description="Helical" evidence="2">
    <location>
        <begin position="496"/>
        <end position="513"/>
    </location>
</feature>
<dbReference type="AlphaFoldDB" id="A0AAW1QSS6"/>
<feature type="transmembrane region" description="Helical" evidence="2">
    <location>
        <begin position="230"/>
        <end position="255"/>
    </location>
</feature>
<feature type="transmembrane region" description="Helical" evidence="2">
    <location>
        <begin position="267"/>
        <end position="286"/>
    </location>
</feature>
<evidence type="ECO:0000313" key="4">
    <source>
        <dbReference type="Proteomes" id="UP001489004"/>
    </source>
</evidence>
<feature type="region of interest" description="Disordered" evidence="1">
    <location>
        <begin position="843"/>
        <end position="862"/>
    </location>
</feature>
<comment type="caution">
    <text evidence="3">The sequence shown here is derived from an EMBL/GenBank/DDBJ whole genome shotgun (WGS) entry which is preliminary data.</text>
</comment>
<reference evidence="3 4" key="1">
    <citation type="journal article" date="2024" name="Nat. Commun.">
        <title>Phylogenomics reveals the evolutionary origins of lichenization in chlorophyte algae.</title>
        <authorList>
            <person name="Puginier C."/>
            <person name="Libourel C."/>
            <person name="Otte J."/>
            <person name="Skaloud P."/>
            <person name="Haon M."/>
            <person name="Grisel S."/>
            <person name="Petersen M."/>
            <person name="Berrin J.G."/>
            <person name="Delaux P.M."/>
            <person name="Dal Grande F."/>
            <person name="Keller J."/>
        </authorList>
    </citation>
    <scope>NUCLEOTIDE SEQUENCE [LARGE SCALE GENOMIC DNA]</scope>
    <source>
        <strain evidence="3 4">SAG 2043</strain>
    </source>
</reference>
<dbReference type="EMBL" id="JALJOR010000002">
    <property type="protein sequence ID" value="KAK9824524.1"/>
    <property type="molecule type" value="Genomic_DNA"/>
</dbReference>
<feature type="transmembrane region" description="Helical" evidence="2">
    <location>
        <begin position="616"/>
        <end position="634"/>
    </location>
</feature>
<keyword evidence="4" id="KW-1185">Reference proteome</keyword>
<dbReference type="PANTHER" id="PTHR35313">
    <property type="entry name" value="NO EXINE FORMATION 1"/>
    <property type="match status" value="1"/>
</dbReference>
<dbReference type="Proteomes" id="UP001489004">
    <property type="component" value="Unassembled WGS sequence"/>
</dbReference>
<feature type="transmembrane region" description="Helical" evidence="2">
    <location>
        <begin position="468"/>
        <end position="484"/>
    </location>
</feature>
<feature type="transmembrane region" description="Helical" evidence="2">
    <location>
        <begin position="585"/>
        <end position="604"/>
    </location>
</feature>
<name>A0AAW1QSS6_9CHLO</name>
<keyword evidence="2" id="KW-0812">Transmembrane</keyword>
<gene>
    <name evidence="3" type="ORF">WJX72_011089</name>
</gene>
<feature type="transmembrane region" description="Helical" evidence="2">
    <location>
        <begin position="1005"/>
        <end position="1026"/>
    </location>
</feature>
<feature type="transmembrane region" description="Helical" evidence="2">
    <location>
        <begin position="62"/>
        <end position="79"/>
    </location>
</feature>
<feature type="transmembrane region" description="Helical" evidence="2">
    <location>
        <begin position="127"/>
        <end position="149"/>
    </location>
</feature>
<feature type="transmembrane region" description="Helical" evidence="2">
    <location>
        <begin position="762"/>
        <end position="785"/>
    </location>
</feature>
<sequence>MAGLRFAPNSFQYNGRVGCALLPSLIVLAGFGGKTAVGILMVGAMVTYILDAMRYREGAIGAIWLTLGMCNLSLVFTSLTSPRPIPLSILVSIINGTTLFMTGVWATVNFKWVQMQYPVVVLAFEKLLIGCCLPVAATVQMAGLIAAVGVQQAPYYLAVLLAVLYCVFALPLPTSFQLGNPQRSTGGKGRTDTTIQSPLEGFMAAVLLVCLPGSLYAITHWTLSFHWLHFWSLLLLHSGPLLFMCVLEEGIWWLPMRPSRRNALRKLVLLATLAAALAGLEGRVIFRAFGQYILLRPPWNYIAVTCALYGFAALLVLHYAGLLGEALGGTVAGTALVVSAAAGSLAAGVPLMVMPAPLIAASGLALYHDSHSLRDYALFAGGALLTGGWFVFHHFWFLDIHMEGMPLRMLCKLLLAAMVPAALLPGLIASGASRSAVSALLLCQAVVMAALEEHLYAGDHAEGSAEMYPAYLVVLTSGLGIAVARKLRDAKRVGEVASWGLQCIYGAKLAMLLLPEAKLALPVLGVVLAVTPPLLLYRTKEPQRRRLKPWQGLAHAGSVIAAVGHARFAVFDIMQWVGAQRPSEGLMAGSLVLVATGGCIPLVSRQYQHSQAVKRALALCVAAGMLLVLLRPPLPIKGGSGCPHLPFGWCPRLWDDAHVPEHEEDDIAIYGTGASRREHWPLWMLVGAVMAGLAAATSTLPVHKSVSARLTYAAVSGVCIGAYLALEFFPGIRLLQLLLLGGTLLVAAFLVLLQLPTAASPAWLPWMAALWGLLFPVGLCLQAQLPLPPLPQDALRLFPDAARQVDAERYQSNRAALMAIYAAEALLLAFALKMKVAAALAGHRGPSSQSERHGPGMRSGGRTAQRAAGFLGACLPTPHSLVPVHRMPGLKGAAGQALARLSAEGLAWVPTAGNLLTLLCFTLCLALNSQLTQSSDAAIFALAPMLLLLNQDPLLFRGLSERQRYFPLALAASVYLAASATAQMIQHSFVQAESIVTADTRNMGFFVKNLVMMLAVLPMHVAFAQYLWSRERIGGLTILMLTPLALPVLLLADILTVKILAGLSLAMALVQYLAMRHVRHQGMKLI</sequence>
<feature type="transmembrane region" description="Helical" evidence="2">
    <location>
        <begin position="558"/>
        <end position="579"/>
    </location>
</feature>
<feature type="transmembrane region" description="Helical" evidence="2">
    <location>
        <begin position="85"/>
        <end position="106"/>
    </location>
</feature>
<feature type="transmembrane region" description="Helical" evidence="2">
    <location>
        <begin position="815"/>
        <end position="832"/>
    </location>
</feature>
<feature type="transmembrane region" description="Helical" evidence="2">
    <location>
        <begin position="937"/>
        <end position="956"/>
    </location>
</feature>
<accession>A0AAW1QSS6</accession>
<feature type="transmembrane region" description="Helical" evidence="2">
    <location>
        <begin position="906"/>
        <end position="931"/>
    </location>
</feature>
<protein>
    <recommendedName>
        <fullName evidence="5">No exine formation 1</fullName>
    </recommendedName>
</protein>
<evidence type="ECO:0000256" key="2">
    <source>
        <dbReference type="SAM" id="Phobius"/>
    </source>
</evidence>
<feature type="transmembrane region" description="Helical" evidence="2">
    <location>
        <begin position="519"/>
        <end position="537"/>
    </location>
</feature>
<feature type="transmembrane region" description="Helical" evidence="2">
    <location>
        <begin position="298"/>
        <end position="319"/>
    </location>
</feature>
<feature type="transmembrane region" description="Helical" evidence="2">
    <location>
        <begin position="680"/>
        <end position="698"/>
    </location>
</feature>
<keyword evidence="2" id="KW-1133">Transmembrane helix</keyword>
<keyword evidence="2" id="KW-0472">Membrane</keyword>
<evidence type="ECO:0000256" key="1">
    <source>
        <dbReference type="SAM" id="MobiDB-lite"/>
    </source>
</evidence>